<dbReference type="GO" id="GO:0051016">
    <property type="term" value="P:barbed-end actin filament capping"/>
    <property type="evidence" value="ECO:0007669"/>
    <property type="project" value="TreeGrafter"/>
</dbReference>
<feature type="domain" description="ADF-H" evidence="9">
    <location>
        <begin position="186"/>
        <end position="318"/>
    </location>
</feature>
<dbReference type="GO" id="GO:0005737">
    <property type="term" value="C:cytoplasm"/>
    <property type="evidence" value="ECO:0007669"/>
    <property type="project" value="TreeGrafter"/>
</dbReference>
<keyword evidence="3" id="KW-0963">Cytoplasm</keyword>
<feature type="compositionally biased region" description="Low complexity" evidence="8">
    <location>
        <begin position="311"/>
        <end position="329"/>
    </location>
</feature>
<keyword evidence="4" id="KW-0677">Repeat</keyword>
<keyword evidence="11" id="KW-1185">Reference proteome</keyword>
<dbReference type="SUPFAM" id="SSF55753">
    <property type="entry name" value="Actin depolymerizing proteins"/>
    <property type="match status" value="2"/>
</dbReference>
<dbReference type="InterPro" id="IPR028458">
    <property type="entry name" value="Twinfilin"/>
</dbReference>
<accession>A0A4T0WY38</accession>
<dbReference type="STRING" id="52247.A0A4T0WY38"/>
<dbReference type="Pfam" id="PF00241">
    <property type="entry name" value="Cofilin_ADF"/>
    <property type="match status" value="2"/>
</dbReference>
<sequence>MSSQSGIAPSDALVADFHAFTASPQRALILSIDTTALTIGITSIIDATSDLDTDLDNLASNHLTPTECLYIILKHSDTDSHSQSEVSGKHAFISYVPDNASVKSKLLYASTKNTLLRSLSGGTNFSPILFVNSADELTPQGWHKIVDSLNSSAPLSESEIQLQKVKQGEISTAAISKPARLAVDSSTNLLFAIDSKAESTLNSSNFDPFKLITLLINSSNETLELAKELNNIKEEQLVDALTEYTLTPAYHLYKNSDNQTFFILTCPSGSKVRERMLYATNKQGLINHLKQLQWNFSNLIEIGDPNELELSSIQSNSKQQNQSENHSSSLKFAKPKGPRRR</sequence>
<evidence type="ECO:0000256" key="5">
    <source>
        <dbReference type="ARBA" id="ARBA00023203"/>
    </source>
</evidence>
<keyword evidence="5" id="KW-0009">Actin-binding</keyword>
<comment type="subcellular location">
    <subcellularLocation>
        <location evidence="1">Cytoplasm</location>
        <location evidence="1">Cytoskeleton</location>
    </subcellularLocation>
</comment>
<dbReference type="InterPro" id="IPR002108">
    <property type="entry name" value="ADF-H"/>
</dbReference>
<evidence type="ECO:0000256" key="7">
    <source>
        <dbReference type="ARBA" id="ARBA00038532"/>
    </source>
</evidence>
<feature type="region of interest" description="Disordered" evidence="8">
    <location>
        <begin position="311"/>
        <end position="341"/>
    </location>
</feature>
<evidence type="ECO:0000259" key="9">
    <source>
        <dbReference type="PROSITE" id="PS51263"/>
    </source>
</evidence>
<protein>
    <recommendedName>
        <fullName evidence="9">ADF-H domain-containing protein</fullName>
    </recommendedName>
</protein>
<dbReference type="GO" id="GO:0005884">
    <property type="term" value="C:actin filament"/>
    <property type="evidence" value="ECO:0007669"/>
    <property type="project" value="TreeGrafter"/>
</dbReference>
<evidence type="ECO:0000256" key="3">
    <source>
        <dbReference type="ARBA" id="ARBA00022490"/>
    </source>
</evidence>
<proteinExistence type="inferred from homology"/>
<gene>
    <name evidence="10" type="ORF">CANINC_003651</name>
</gene>
<evidence type="ECO:0000313" key="11">
    <source>
        <dbReference type="Proteomes" id="UP000307173"/>
    </source>
</evidence>
<comment type="caution">
    <text evidence="10">The sequence shown here is derived from an EMBL/GenBank/DDBJ whole genome shotgun (WGS) entry which is preliminary data.</text>
</comment>
<dbReference type="GO" id="GO:0051015">
    <property type="term" value="F:actin filament binding"/>
    <property type="evidence" value="ECO:0007669"/>
    <property type="project" value="TreeGrafter"/>
</dbReference>
<dbReference type="InterPro" id="IPR029006">
    <property type="entry name" value="ADF-H/Gelsolin-like_dom_sf"/>
</dbReference>
<reference evidence="10 11" key="1">
    <citation type="journal article" date="2019" name="Front. Genet.">
        <title>Whole-Genome Sequencing of the Opportunistic Yeast Pathogen Candida inconspicua Uncovers Its Hybrid Origin.</title>
        <authorList>
            <person name="Mixao V."/>
            <person name="Hansen A.P."/>
            <person name="Saus E."/>
            <person name="Boekhout T."/>
            <person name="Lass-Florl C."/>
            <person name="Gabaldon T."/>
        </authorList>
    </citation>
    <scope>NUCLEOTIDE SEQUENCE [LARGE SCALE GENOMIC DNA]</scope>
    <source>
        <strain evidence="10 11">CBS 180</strain>
    </source>
</reference>
<dbReference type="AlphaFoldDB" id="A0A4T0WY38"/>
<keyword evidence="6" id="KW-0206">Cytoskeleton</keyword>
<evidence type="ECO:0000256" key="6">
    <source>
        <dbReference type="ARBA" id="ARBA00023212"/>
    </source>
</evidence>
<feature type="domain" description="ADF-H" evidence="9">
    <location>
        <begin position="4"/>
        <end position="147"/>
    </location>
</feature>
<dbReference type="Gene3D" id="3.40.20.10">
    <property type="entry name" value="Severin"/>
    <property type="match status" value="2"/>
</dbReference>
<dbReference type="OrthoDB" id="10006997at2759"/>
<comment type="subunit">
    <text evidence="7">Interacts with G-actin; ADP-actin form.</text>
</comment>
<dbReference type="PANTHER" id="PTHR13759">
    <property type="entry name" value="TWINFILIN"/>
    <property type="match status" value="1"/>
</dbReference>
<dbReference type="EMBL" id="SELW01000586">
    <property type="protein sequence ID" value="TID19856.1"/>
    <property type="molecule type" value="Genomic_DNA"/>
</dbReference>
<evidence type="ECO:0000313" key="10">
    <source>
        <dbReference type="EMBL" id="TID19856.1"/>
    </source>
</evidence>
<evidence type="ECO:0000256" key="1">
    <source>
        <dbReference type="ARBA" id="ARBA00004245"/>
    </source>
</evidence>
<evidence type="ECO:0000256" key="4">
    <source>
        <dbReference type="ARBA" id="ARBA00022737"/>
    </source>
</evidence>
<dbReference type="CDD" id="cd11285">
    <property type="entry name" value="ADF_Twf-N_like"/>
    <property type="match status" value="1"/>
</dbReference>
<dbReference type="GO" id="GO:0003785">
    <property type="term" value="F:actin monomer binding"/>
    <property type="evidence" value="ECO:0007669"/>
    <property type="project" value="TreeGrafter"/>
</dbReference>
<organism evidence="10 11">
    <name type="scientific">Pichia inconspicua</name>
    <dbReference type="NCBI Taxonomy" id="52247"/>
    <lineage>
        <taxon>Eukaryota</taxon>
        <taxon>Fungi</taxon>
        <taxon>Dikarya</taxon>
        <taxon>Ascomycota</taxon>
        <taxon>Saccharomycotina</taxon>
        <taxon>Pichiomycetes</taxon>
        <taxon>Pichiales</taxon>
        <taxon>Pichiaceae</taxon>
        <taxon>Pichia</taxon>
    </lineage>
</organism>
<dbReference type="GO" id="GO:0030042">
    <property type="term" value="P:actin filament depolymerization"/>
    <property type="evidence" value="ECO:0007669"/>
    <property type="project" value="TreeGrafter"/>
</dbReference>
<dbReference type="SMART" id="SM00102">
    <property type="entry name" value="ADF"/>
    <property type="match status" value="2"/>
</dbReference>
<evidence type="ECO:0000256" key="8">
    <source>
        <dbReference type="SAM" id="MobiDB-lite"/>
    </source>
</evidence>
<dbReference type="Proteomes" id="UP000307173">
    <property type="component" value="Unassembled WGS sequence"/>
</dbReference>
<comment type="similarity">
    <text evidence="2">Belongs to the actin-binding proteins ADF family. Twinfilin subfamily.</text>
</comment>
<evidence type="ECO:0000256" key="2">
    <source>
        <dbReference type="ARBA" id="ARBA00009557"/>
    </source>
</evidence>
<name>A0A4T0WY38_9ASCO</name>
<dbReference type="PANTHER" id="PTHR13759:SF1">
    <property type="entry name" value="TWINFILIN"/>
    <property type="match status" value="1"/>
</dbReference>
<dbReference type="PROSITE" id="PS51263">
    <property type="entry name" value="ADF_H"/>
    <property type="match status" value="2"/>
</dbReference>